<comment type="caution">
    <text evidence="2">The sequence shown here is derived from an EMBL/GenBank/DDBJ whole genome shotgun (WGS) entry which is preliminary data.</text>
</comment>
<keyword evidence="1" id="KW-0812">Transmembrane</keyword>
<dbReference type="InterPro" id="IPR021329">
    <property type="entry name" value="DUF2938"/>
</dbReference>
<dbReference type="OrthoDB" id="9812539at2"/>
<dbReference type="AlphaFoldDB" id="A0A506U8S8"/>
<reference evidence="2 3" key="1">
    <citation type="submission" date="2019-06" db="EMBL/GenBank/DDBJ databases">
        <authorList>
            <person name="Li M."/>
        </authorList>
    </citation>
    <scope>NUCLEOTIDE SEQUENCE [LARGE SCALE GENOMIC DNA]</scope>
    <source>
        <strain evidence="2 3">BGMRC2036</strain>
    </source>
</reference>
<keyword evidence="1" id="KW-1133">Transmembrane helix</keyword>
<feature type="transmembrane region" description="Helical" evidence="1">
    <location>
        <begin position="138"/>
        <end position="161"/>
    </location>
</feature>
<feature type="transmembrane region" description="Helical" evidence="1">
    <location>
        <begin position="6"/>
        <end position="26"/>
    </location>
</feature>
<protein>
    <submittedName>
        <fullName evidence="2">DUF2938 domain-containing protein</fullName>
    </submittedName>
</protein>
<evidence type="ECO:0000313" key="3">
    <source>
        <dbReference type="Proteomes" id="UP000318801"/>
    </source>
</evidence>
<name>A0A506U8S8_9HYPH</name>
<accession>A0A506U8S8</accession>
<dbReference type="Proteomes" id="UP000318801">
    <property type="component" value="Unassembled WGS sequence"/>
</dbReference>
<keyword evidence="1" id="KW-0472">Membrane</keyword>
<organism evidence="2 3">
    <name type="scientific">Martelella alba</name>
    <dbReference type="NCBI Taxonomy" id="2590451"/>
    <lineage>
        <taxon>Bacteria</taxon>
        <taxon>Pseudomonadati</taxon>
        <taxon>Pseudomonadota</taxon>
        <taxon>Alphaproteobacteria</taxon>
        <taxon>Hyphomicrobiales</taxon>
        <taxon>Aurantimonadaceae</taxon>
        <taxon>Martelella</taxon>
    </lineage>
</organism>
<proteinExistence type="predicted"/>
<evidence type="ECO:0000256" key="1">
    <source>
        <dbReference type="SAM" id="Phobius"/>
    </source>
</evidence>
<dbReference type="RefSeq" id="WP_141150425.1">
    <property type="nucleotide sequence ID" value="NZ_VHLG01000013.1"/>
</dbReference>
<feature type="transmembrane region" description="Helical" evidence="1">
    <location>
        <begin position="100"/>
        <end position="126"/>
    </location>
</feature>
<dbReference type="EMBL" id="VHLG01000013">
    <property type="protein sequence ID" value="TPW28267.1"/>
    <property type="molecule type" value="Genomic_DNA"/>
</dbReference>
<sequence>MSDVILFSLVVGIGATIALDIWVMIVKWVTGILPTNWGVVARWLIGLTQGQFILNGADTTPPGAGQRALGWAFHYVIGISYAVLLLLFWGAGFIQNPTVWPVVIIGFLASTLAGMFILFPGLGAGVMAHKLPNQAVMLLYLVVAHAIFAAAQYGLACWVASGL</sequence>
<keyword evidence="3" id="KW-1185">Reference proteome</keyword>
<gene>
    <name evidence="2" type="ORF">FJU08_17980</name>
</gene>
<evidence type="ECO:0000313" key="2">
    <source>
        <dbReference type="EMBL" id="TPW28267.1"/>
    </source>
</evidence>
<dbReference type="Pfam" id="PF11158">
    <property type="entry name" value="DUF2938"/>
    <property type="match status" value="1"/>
</dbReference>
<feature type="transmembrane region" description="Helical" evidence="1">
    <location>
        <begin position="72"/>
        <end position="94"/>
    </location>
</feature>